<proteinExistence type="predicted"/>
<keyword evidence="3" id="KW-1185">Reference proteome</keyword>
<dbReference type="InterPro" id="IPR036322">
    <property type="entry name" value="WD40_repeat_dom_sf"/>
</dbReference>
<feature type="region of interest" description="Disordered" evidence="1">
    <location>
        <begin position="733"/>
        <end position="761"/>
    </location>
</feature>
<reference evidence="2" key="1">
    <citation type="submission" date="2013-11" db="EMBL/GenBank/DDBJ databases">
        <title>Genome sequence of the fusiform rust pathogen reveals effectors for host alternation and coevolution with pine.</title>
        <authorList>
            <consortium name="DOE Joint Genome Institute"/>
            <person name="Smith K."/>
            <person name="Pendleton A."/>
            <person name="Kubisiak T."/>
            <person name="Anderson C."/>
            <person name="Salamov A."/>
            <person name="Aerts A."/>
            <person name="Riley R."/>
            <person name="Clum A."/>
            <person name="Lindquist E."/>
            <person name="Ence D."/>
            <person name="Campbell M."/>
            <person name="Kronenberg Z."/>
            <person name="Feau N."/>
            <person name="Dhillon B."/>
            <person name="Hamelin R."/>
            <person name="Burleigh J."/>
            <person name="Smith J."/>
            <person name="Yandell M."/>
            <person name="Nelson C."/>
            <person name="Grigoriev I."/>
            <person name="Davis J."/>
        </authorList>
    </citation>
    <scope>NUCLEOTIDE SEQUENCE</scope>
    <source>
        <strain evidence="2">G11</strain>
    </source>
</reference>
<dbReference type="PANTHER" id="PTHR44163">
    <property type="entry name" value="U3 SMALL NUCLEOLAR RNA-ASSOCIATED PROTEIN 4 HOMOLOG"/>
    <property type="match status" value="1"/>
</dbReference>
<evidence type="ECO:0000313" key="2">
    <source>
        <dbReference type="EMBL" id="KAG0142783.1"/>
    </source>
</evidence>
<dbReference type="InterPro" id="IPR046351">
    <property type="entry name" value="UTP4"/>
</dbReference>
<dbReference type="GO" id="GO:0032040">
    <property type="term" value="C:small-subunit processome"/>
    <property type="evidence" value="ECO:0007669"/>
    <property type="project" value="TreeGrafter"/>
</dbReference>
<dbReference type="SMART" id="SM00320">
    <property type="entry name" value="WD40"/>
    <property type="match status" value="10"/>
</dbReference>
<comment type="caution">
    <text evidence="2">The sequence shown here is derived from an EMBL/GenBank/DDBJ whole genome shotgun (WGS) entry which is preliminary data.</text>
</comment>
<feature type="region of interest" description="Disordered" evidence="1">
    <location>
        <begin position="1"/>
        <end position="48"/>
    </location>
</feature>
<dbReference type="GO" id="GO:0030686">
    <property type="term" value="C:90S preribosome"/>
    <property type="evidence" value="ECO:0007669"/>
    <property type="project" value="InterPro"/>
</dbReference>
<protein>
    <submittedName>
        <fullName evidence="2">Uncharacterized protein</fullName>
    </submittedName>
</protein>
<feature type="compositionally biased region" description="Basic and acidic residues" evidence="1">
    <location>
        <begin position="750"/>
        <end position="759"/>
    </location>
</feature>
<dbReference type="SUPFAM" id="SSF82171">
    <property type="entry name" value="DPP6 N-terminal domain-like"/>
    <property type="match status" value="1"/>
</dbReference>
<feature type="compositionally biased region" description="Basic and acidic residues" evidence="1">
    <location>
        <begin position="8"/>
        <end position="20"/>
    </location>
</feature>
<accession>A0A9P6NBB3</accession>
<dbReference type="GO" id="GO:0003723">
    <property type="term" value="F:RNA binding"/>
    <property type="evidence" value="ECO:0007669"/>
    <property type="project" value="TreeGrafter"/>
</dbReference>
<dbReference type="EMBL" id="MU167338">
    <property type="protein sequence ID" value="KAG0142783.1"/>
    <property type="molecule type" value="Genomic_DNA"/>
</dbReference>
<dbReference type="InterPro" id="IPR001680">
    <property type="entry name" value="WD40_rpt"/>
</dbReference>
<feature type="compositionally biased region" description="Polar residues" evidence="1">
    <location>
        <begin position="25"/>
        <end position="35"/>
    </location>
</feature>
<dbReference type="GO" id="GO:0034455">
    <property type="term" value="C:t-UTP complex"/>
    <property type="evidence" value="ECO:0007669"/>
    <property type="project" value="TreeGrafter"/>
</dbReference>
<evidence type="ECO:0000313" key="3">
    <source>
        <dbReference type="Proteomes" id="UP000886653"/>
    </source>
</evidence>
<dbReference type="Pfam" id="PF00400">
    <property type="entry name" value="WD40"/>
    <property type="match status" value="2"/>
</dbReference>
<organism evidence="2 3">
    <name type="scientific">Cronartium quercuum f. sp. fusiforme G11</name>
    <dbReference type="NCBI Taxonomy" id="708437"/>
    <lineage>
        <taxon>Eukaryota</taxon>
        <taxon>Fungi</taxon>
        <taxon>Dikarya</taxon>
        <taxon>Basidiomycota</taxon>
        <taxon>Pucciniomycotina</taxon>
        <taxon>Pucciniomycetes</taxon>
        <taxon>Pucciniales</taxon>
        <taxon>Coleosporiaceae</taxon>
        <taxon>Cronartium</taxon>
    </lineage>
</organism>
<name>A0A9P6NBB3_9BASI</name>
<sequence length="1007" mass="110044">MALPQEVCRAKEPSQKRRAIDLAPDTQTSEPLSQLSRHESPISFRNLPHSPLSEGSLFDISVRRSSAQPPGLQAHRTKATVHRCRFVDYTPGTITALACTPPTWDPSPHFGFPGPVEQTRGVLAVGRGNGDVEIWVWLAVDDGGPACERKKTGSTQGWVLYRTLPGHIPSASSSTQTQLSSTSASKIEQLVFAHQISPVDCDVEADEMIAEVDALSRALPRLFGTNGGEEVLEWEWDGSQAGIIKRTLPMPPSIAVWSLAVCPQSKILAIGCDDGTIRLASIADNQLELIRKFDPCKSRLLCVAWGMVDFRKKPRANGKPNGKARKNINSSTFVVAGCADSSLRKWDVNTGRCVGRMPVDKLQGEQTLVWTVAVIEKFIVSGDSLGNVNFWDPASCTRVQTIRAHRADILCLVASPDGNEVFTSGVDQKTCQLTLINNRIEAGKPDLSKWILSAWRRLHSHDVRALAMSPPYVPPPETGSLSSEKVVLLSHTPVLISGGLDMSLVLCSAASPLSYPRTFQIGGSSLPPNPISDSSIVFGDSICRKISYATRRVPVCQLSPHCRLLVCRRDRGISIWRLPSREAPEVATSYSRSSLAEPETAWHKVVDMELKCQTNLVTSAVSPDGKWLSVSDLYEVKLFSLNCNSEGDLQPRRVKSFVPYNKTIKASAGQQGASSIHFSPDSTRMIFATAFTSQIIVVGLDPDSKECRVLRVFNQHRTRLNTLQSLHRVVIPPPTVSPPSPIPEDSPDGEVGHSNEERPSGSTITAMAISSDCQWLASVDSTKVLHVFNLDLLKHHCILPTSSVIVNCLSFSSSTPSTLVIGYADNSLQVMNVESRRMPEWAQKLCANPPAVLSQLRDTMLGIAFEPHVERDERSGAGCNSSISSDTRTHIPHTIFLWGANWTCKISLPEQPNLLGTSRRPKRPRQLVDLLAVDEGLAEFGTGSETATEMGSVEVTVKVDARVTHKYQAILLLDFLGPEEMVIVERPFLGLLAHLPPAWVRTGAYGT</sequence>
<dbReference type="PANTHER" id="PTHR44163:SF1">
    <property type="entry name" value="U3 SMALL NUCLEOLAR RNA-ASSOCIATED PROTEIN 4 HOMOLOG"/>
    <property type="match status" value="1"/>
</dbReference>
<dbReference type="GO" id="GO:0000462">
    <property type="term" value="P:maturation of SSU-rRNA from tricistronic rRNA transcript (SSU-rRNA, 5.8S rRNA, LSU-rRNA)"/>
    <property type="evidence" value="ECO:0007669"/>
    <property type="project" value="InterPro"/>
</dbReference>
<dbReference type="SUPFAM" id="SSF50978">
    <property type="entry name" value="WD40 repeat-like"/>
    <property type="match status" value="1"/>
</dbReference>
<dbReference type="InterPro" id="IPR015943">
    <property type="entry name" value="WD40/YVTN_repeat-like_dom_sf"/>
</dbReference>
<dbReference type="OrthoDB" id="8883818at2759"/>
<dbReference type="AlphaFoldDB" id="A0A9P6NBB3"/>
<gene>
    <name evidence="2" type="ORF">CROQUDRAFT_662108</name>
</gene>
<dbReference type="Proteomes" id="UP000886653">
    <property type="component" value="Unassembled WGS sequence"/>
</dbReference>
<dbReference type="Gene3D" id="2.130.10.10">
    <property type="entry name" value="YVTN repeat-like/Quinoprotein amine dehydrogenase"/>
    <property type="match status" value="3"/>
</dbReference>
<evidence type="ECO:0000256" key="1">
    <source>
        <dbReference type="SAM" id="MobiDB-lite"/>
    </source>
</evidence>
<feature type="compositionally biased region" description="Pro residues" evidence="1">
    <location>
        <begin position="733"/>
        <end position="744"/>
    </location>
</feature>